<dbReference type="InterPro" id="IPR001579">
    <property type="entry name" value="Glyco_hydro_18_chit_AS"/>
</dbReference>
<dbReference type="InterPro" id="IPR022409">
    <property type="entry name" value="PKD/Chitinase_dom"/>
</dbReference>
<evidence type="ECO:0000256" key="1">
    <source>
        <dbReference type="ARBA" id="ARBA00009121"/>
    </source>
</evidence>
<feature type="compositionally biased region" description="Polar residues" evidence="5">
    <location>
        <begin position="1"/>
        <end position="17"/>
    </location>
</feature>
<evidence type="ECO:0000256" key="5">
    <source>
        <dbReference type="SAM" id="MobiDB-lite"/>
    </source>
</evidence>
<keyword evidence="9" id="KW-1185">Reference proteome</keyword>
<dbReference type="SMART" id="SM00636">
    <property type="entry name" value="Glyco_18"/>
    <property type="match status" value="1"/>
</dbReference>
<dbReference type="PROSITE" id="PS01095">
    <property type="entry name" value="GH18_1"/>
    <property type="match status" value="1"/>
</dbReference>
<evidence type="ECO:0000256" key="2">
    <source>
        <dbReference type="ARBA" id="ARBA00022801"/>
    </source>
</evidence>
<evidence type="ECO:0000313" key="8">
    <source>
        <dbReference type="EMBL" id="UPM44131.1"/>
    </source>
</evidence>
<organism evidence="8 9">
    <name type="scientific">Halocatena salina</name>
    <dbReference type="NCBI Taxonomy" id="2934340"/>
    <lineage>
        <taxon>Archaea</taxon>
        <taxon>Methanobacteriati</taxon>
        <taxon>Methanobacteriota</taxon>
        <taxon>Stenosarchaea group</taxon>
        <taxon>Halobacteria</taxon>
        <taxon>Halobacteriales</taxon>
        <taxon>Natronomonadaceae</taxon>
        <taxon>Halocatena</taxon>
    </lineage>
</organism>
<evidence type="ECO:0000259" key="6">
    <source>
        <dbReference type="PROSITE" id="PS50093"/>
    </source>
</evidence>
<dbReference type="Gene3D" id="2.60.40.10">
    <property type="entry name" value="Immunoglobulins"/>
    <property type="match status" value="1"/>
</dbReference>
<dbReference type="Gene3D" id="3.20.20.80">
    <property type="entry name" value="Glycosidases"/>
    <property type="match status" value="1"/>
</dbReference>
<dbReference type="PANTHER" id="PTHR11177:SF317">
    <property type="entry name" value="CHITINASE 12-RELATED"/>
    <property type="match status" value="1"/>
</dbReference>
<dbReference type="SUPFAM" id="SSF49299">
    <property type="entry name" value="PKD domain"/>
    <property type="match status" value="1"/>
</dbReference>
<evidence type="ECO:0000256" key="4">
    <source>
        <dbReference type="ARBA" id="ARBA00023295"/>
    </source>
</evidence>
<gene>
    <name evidence="8" type="ORF">MW046_00610</name>
</gene>
<dbReference type="SMART" id="SM00089">
    <property type="entry name" value="PKD"/>
    <property type="match status" value="1"/>
</dbReference>
<dbReference type="CDD" id="cd06548">
    <property type="entry name" value="GH18_chitinase"/>
    <property type="match status" value="1"/>
</dbReference>
<dbReference type="InterPro" id="IPR000601">
    <property type="entry name" value="PKD_dom"/>
</dbReference>
<keyword evidence="3" id="KW-0119">Carbohydrate metabolism</keyword>
<dbReference type="Proteomes" id="UP000831768">
    <property type="component" value="Chromosome"/>
</dbReference>
<protein>
    <submittedName>
        <fullName evidence="8">Glycosyl hydrolase family 18 protein</fullName>
    </submittedName>
</protein>
<dbReference type="InterPro" id="IPR035986">
    <property type="entry name" value="PKD_dom_sf"/>
</dbReference>
<keyword evidence="4" id="KW-0326">Glycosidase</keyword>
<dbReference type="InterPro" id="IPR017853">
    <property type="entry name" value="GH"/>
</dbReference>
<feature type="domain" description="GH18" evidence="7">
    <location>
        <begin position="76"/>
        <end position="467"/>
    </location>
</feature>
<dbReference type="EMBL" id="CP096019">
    <property type="protein sequence ID" value="UPM44131.1"/>
    <property type="molecule type" value="Genomic_DNA"/>
</dbReference>
<dbReference type="Gene3D" id="3.10.50.10">
    <property type="match status" value="1"/>
</dbReference>
<dbReference type="SUPFAM" id="SSF51445">
    <property type="entry name" value="(Trans)glycosidases"/>
    <property type="match status" value="1"/>
</dbReference>
<accession>A0A8U0A4I7</accession>
<dbReference type="SUPFAM" id="SSF54556">
    <property type="entry name" value="Chitinase insertion domain"/>
    <property type="match status" value="1"/>
</dbReference>
<dbReference type="InterPro" id="IPR011583">
    <property type="entry name" value="Chitinase_II/V-like_cat"/>
</dbReference>
<keyword evidence="3" id="KW-0624">Polysaccharide degradation</keyword>
<feature type="region of interest" description="Disordered" evidence="5">
    <location>
        <begin position="1"/>
        <end position="22"/>
    </location>
</feature>
<dbReference type="Pfam" id="PF00704">
    <property type="entry name" value="Glyco_hydro_18"/>
    <property type="match status" value="1"/>
</dbReference>
<dbReference type="KEGG" id="haad:MW046_00610"/>
<name>A0A8U0A4I7_9EURY</name>
<keyword evidence="3" id="KW-0146">Chitin degradation</keyword>
<dbReference type="Pfam" id="PF18911">
    <property type="entry name" value="PKD_4"/>
    <property type="match status" value="1"/>
</dbReference>
<evidence type="ECO:0000313" key="9">
    <source>
        <dbReference type="Proteomes" id="UP000831768"/>
    </source>
</evidence>
<keyword evidence="2 8" id="KW-0378">Hydrolase</keyword>
<feature type="domain" description="PKD" evidence="6">
    <location>
        <begin position="1"/>
        <end position="72"/>
    </location>
</feature>
<dbReference type="CDD" id="cd00146">
    <property type="entry name" value="PKD"/>
    <property type="match status" value="1"/>
</dbReference>
<dbReference type="PROSITE" id="PS51910">
    <property type="entry name" value="GH18_2"/>
    <property type="match status" value="1"/>
</dbReference>
<dbReference type="InterPro" id="IPR029070">
    <property type="entry name" value="Chitinase_insertion_sf"/>
</dbReference>
<proteinExistence type="inferred from homology"/>
<sequence>MTFDASGSTDADGTISSYEWELGDGTTTTGQSITHTYGSAGEYTVTLTVTDDAGATGSDTTTVVVRTDGGGGTTSNRIVAYWMQWAQYDRGYVPADIPFEDITHLQYAFMRPEQDGSISGVGDSYGQRYLFPESWHDVTTIADLNEQHPDVTFLISIGGWNDSENFSDAALTESSRQTFADECVRIIRDGGVDGVDIDWEYPGGGGHPDNTVRDGDQERFTLLLQAVRDALDVAGQEDGTEYHLSTAMSADPETASGLEHGTLSSLLDFTSIMTFDYRGGFSDYTGHQSPLYENPADPASNSAEWNVSSALQWYVDQGWDPGQLNMAMPFYGRSFAGVEAPSGDVGNGVDDGLFQNFSGTGSGSFPPDTQESGIYDYWDIATSGGERSGGQVDLSQPGWETTYDDTAVSAWSYNQDESLVISHETPQTVEEKMAWLSNSDYGGTMLWALSHDTVDHTLLTRLSDTLL</sequence>
<dbReference type="AlphaFoldDB" id="A0A8U0A4I7"/>
<dbReference type="PANTHER" id="PTHR11177">
    <property type="entry name" value="CHITINASE"/>
    <property type="match status" value="1"/>
</dbReference>
<dbReference type="GO" id="GO:0008061">
    <property type="term" value="F:chitin binding"/>
    <property type="evidence" value="ECO:0007669"/>
    <property type="project" value="InterPro"/>
</dbReference>
<dbReference type="GO" id="GO:0005975">
    <property type="term" value="P:carbohydrate metabolic process"/>
    <property type="evidence" value="ECO:0007669"/>
    <property type="project" value="InterPro"/>
</dbReference>
<dbReference type="PROSITE" id="PS50093">
    <property type="entry name" value="PKD"/>
    <property type="match status" value="1"/>
</dbReference>
<dbReference type="InterPro" id="IPR001223">
    <property type="entry name" value="Glyco_hydro18_cat"/>
</dbReference>
<dbReference type="GO" id="GO:0004553">
    <property type="term" value="F:hydrolase activity, hydrolyzing O-glycosyl compounds"/>
    <property type="evidence" value="ECO:0007669"/>
    <property type="project" value="InterPro"/>
</dbReference>
<evidence type="ECO:0000256" key="3">
    <source>
        <dbReference type="ARBA" id="ARBA00023024"/>
    </source>
</evidence>
<dbReference type="InterPro" id="IPR050314">
    <property type="entry name" value="Glycosyl_Hydrlase_18"/>
</dbReference>
<dbReference type="GO" id="GO:0006032">
    <property type="term" value="P:chitin catabolic process"/>
    <property type="evidence" value="ECO:0007669"/>
    <property type="project" value="UniProtKB-KW"/>
</dbReference>
<evidence type="ECO:0000259" key="7">
    <source>
        <dbReference type="PROSITE" id="PS51910"/>
    </source>
</evidence>
<dbReference type="InterPro" id="IPR013783">
    <property type="entry name" value="Ig-like_fold"/>
</dbReference>
<comment type="similarity">
    <text evidence="1">Belongs to the glycosyl hydrolase 18 family. Chitinase class II subfamily.</text>
</comment>
<reference evidence="8" key="1">
    <citation type="submission" date="2022-04" db="EMBL/GenBank/DDBJ databases">
        <title>Halocatena sp. nov., isolated from a salt lake.</title>
        <authorList>
            <person name="Cui H.-L."/>
        </authorList>
    </citation>
    <scope>NUCLEOTIDE SEQUENCE</scope>
    <source>
        <strain evidence="8">AD-1</strain>
    </source>
</reference>